<dbReference type="AlphaFoldDB" id="A0A1H2XXM2"/>
<dbReference type="GO" id="GO:0009117">
    <property type="term" value="P:nucleotide metabolic process"/>
    <property type="evidence" value="ECO:0007669"/>
    <property type="project" value="UniProtKB-KW"/>
</dbReference>
<dbReference type="STRING" id="1058.SAMN05421783_111137"/>
<dbReference type="Proteomes" id="UP000198816">
    <property type="component" value="Unassembled WGS sequence"/>
</dbReference>
<organism evidence="5 6">
    <name type="scientific">Thiocapsa roseopersicina</name>
    <dbReference type="NCBI Taxonomy" id="1058"/>
    <lineage>
        <taxon>Bacteria</taxon>
        <taxon>Pseudomonadati</taxon>
        <taxon>Pseudomonadota</taxon>
        <taxon>Gammaproteobacteria</taxon>
        <taxon>Chromatiales</taxon>
        <taxon>Chromatiaceae</taxon>
        <taxon>Thiocapsa</taxon>
    </lineage>
</organism>
<dbReference type="HAMAP" id="MF_00528">
    <property type="entry name" value="Maf"/>
    <property type="match status" value="1"/>
</dbReference>
<dbReference type="InterPro" id="IPR029001">
    <property type="entry name" value="ITPase-like_fam"/>
</dbReference>
<comment type="catalytic activity">
    <reaction evidence="4">
        <text>UTP + H2O = UMP + diphosphate + H(+)</text>
        <dbReference type="Rhea" id="RHEA:29395"/>
        <dbReference type="ChEBI" id="CHEBI:15377"/>
        <dbReference type="ChEBI" id="CHEBI:15378"/>
        <dbReference type="ChEBI" id="CHEBI:33019"/>
        <dbReference type="ChEBI" id="CHEBI:46398"/>
        <dbReference type="ChEBI" id="CHEBI:57865"/>
        <dbReference type="EC" id="3.6.1.9"/>
    </reaction>
</comment>
<gene>
    <name evidence="5" type="ORF">SAMN05421783_111137</name>
</gene>
<comment type="function">
    <text evidence="4">Nucleoside triphosphate pyrophosphatase that hydrolyzes dTTP and UTP. May have a dual role in cell division arrest and in preventing the incorporation of modified nucleotides into cellular nucleic acids.</text>
</comment>
<evidence type="ECO:0000313" key="5">
    <source>
        <dbReference type="EMBL" id="SDW97109.1"/>
    </source>
</evidence>
<keyword evidence="3 4" id="KW-0546">Nucleotide metabolism</keyword>
<comment type="subcellular location">
    <subcellularLocation>
        <location evidence="4">Cytoplasm</location>
    </subcellularLocation>
</comment>
<comment type="similarity">
    <text evidence="4">Belongs to the Maf family. YhdE subfamily.</text>
</comment>
<dbReference type="EMBL" id="FNNZ01000011">
    <property type="protein sequence ID" value="SDW97109.1"/>
    <property type="molecule type" value="Genomic_DNA"/>
</dbReference>
<dbReference type="PANTHER" id="PTHR43213">
    <property type="entry name" value="BIFUNCTIONAL DTTP/UTP PYROPHOSPHATASE/METHYLTRANSFERASE PROTEIN-RELATED"/>
    <property type="match status" value="1"/>
</dbReference>
<proteinExistence type="inferred from homology"/>
<dbReference type="SUPFAM" id="SSF52972">
    <property type="entry name" value="ITPase-like"/>
    <property type="match status" value="1"/>
</dbReference>
<evidence type="ECO:0000256" key="1">
    <source>
        <dbReference type="ARBA" id="ARBA00001968"/>
    </source>
</evidence>
<reference evidence="6" key="1">
    <citation type="submission" date="2016-10" db="EMBL/GenBank/DDBJ databases">
        <authorList>
            <person name="Varghese N."/>
            <person name="Submissions S."/>
        </authorList>
    </citation>
    <scope>NUCLEOTIDE SEQUENCE [LARGE SCALE GENOMIC DNA]</scope>
    <source>
        <strain evidence="6">DSM 217</strain>
    </source>
</reference>
<feature type="active site" description="Proton acceptor" evidence="4">
    <location>
        <position position="82"/>
    </location>
</feature>
<keyword evidence="6" id="KW-1185">Reference proteome</keyword>
<keyword evidence="4" id="KW-0963">Cytoplasm</keyword>
<comment type="cofactor">
    <cofactor evidence="1 4">
        <name>a divalent metal cation</name>
        <dbReference type="ChEBI" id="CHEBI:60240"/>
    </cofactor>
</comment>
<evidence type="ECO:0000256" key="2">
    <source>
        <dbReference type="ARBA" id="ARBA00022801"/>
    </source>
</evidence>
<dbReference type="OrthoDB" id="9807767at2"/>
<feature type="site" description="Important for substrate specificity" evidence="4">
    <location>
        <position position="165"/>
    </location>
</feature>
<dbReference type="Gene3D" id="3.90.950.10">
    <property type="match status" value="1"/>
</dbReference>
<dbReference type="CDD" id="cd00555">
    <property type="entry name" value="Maf"/>
    <property type="match status" value="1"/>
</dbReference>
<keyword evidence="2 4" id="KW-0378">Hydrolase</keyword>
<name>A0A1H2XXM2_THIRO</name>
<dbReference type="GO" id="GO:0005737">
    <property type="term" value="C:cytoplasm"/>
    <property type="evidence" value="ECO:0007669"/>
    <property type="project" value="UniProtKB-SubCell"/>
</dbReference>
<dbReference type="EC" id="3.6.1.9" evidence="4"/>
<dbReference type="NCBIfam" id="TIGR00172">
    <property type="entry name" value="maf"/>
    <property type="match status" value="1"/>
</dbReference>
<dbReference type="InterPro" id="IPR003697">
    <property type="entry name" value="Maf-like"/>
</dbReference>
<dbReference type="RefSeq" id="WP_093032785.1">
    <property type="nucleotide sequence ID" value="NZ_FNNZ01000011.1"/>
</dbReference>
<dbReference type="PANTHER" id="PTHR43213:SF5">
    <property type="entry name" value="BIFUNCTIONAL DTTP_UTP PYROPHOSPHATASE_METHYLTRANSFERASE PROTEIN-RELATED"/>
    <property type="match status" value="1"/>
</dbReference>
<evidence type="ECO:0000313" key="6">
    <source>
        <dbReference type="Proteomes" id="UP000198816"/>
    </source>
</evidence>
<evidence type="ECO:0000256" key="4">
    <source>
        <dbReference type="HAMAP-Rule" id="MF_00528"/>
    </source>
</evidence>
<dbReference type="PIRSF" id="PIRSF006305">
    <property type="entry name" value="Maf"/>
    <property type="match status" value="1"/>
</dbReference>
<dbReference type="Pfam" id="PF02545">
    <property type="entry name" value="Maf"/>
    <property type="match status" value="1"/>
</dbReference>
<comment type="caution">
    <text evidence="4">Lacks conserved residue(s) required for the propagation of feature annotation.</text>
</comment>
<feature type="site" description="Important for substrate specificity" evidence="4">
    <location>
        <position position="83"/>
    </location>
</feature>
<dbReference type="GO" id="GO:0036218">
    <property type="term" value="F:dTTP diphosphatase activity"/>
    <property type="evidence" value="ECO:0007669"/>
    <property type="project" value="RHEA"/>
</dbReference>
<evidence type="ECO:0000256" key="3">
    <source>
        <dbReference type="ARBA" id="ARBA00023080"/>
    </source>
</evidence>
<comment type="catalytic activity">
    <reaction evidence="4">
        <text>dTTP + H2O = dTMP + diphosphate + H(+)</text>
        <dbReference type="Rhea" id="RHEA:28534"/>
        <dbReference type="ChEBI" id="CHEBI:15377"/>
        <dbReference type="ChEBI" id="CHEBI:15378"/>
        <dbReference type="ChEBI" id="CHEBI:33019"/>
        <dbReference type="ChEBI" id="CHEBI:37568"/>
        <dbReference type="ChEBI" id="CHEBI:63528"/>
        <dbReference type="EC" id="3.6.1.9"/>
    </reaction>
</comment>
<feature type="site" description="Important for substrate specificity" evidence="4">
    <location>
        <position position="22"/>
    </location>
</feature>
<sequence>MPQSRADIETDHHLYLASRSPRRLALLEQIGVRVALVDAETDETRWPGESPETYVRRVALEKARAGRAAVSEDTLFPVLAADTAVVLGDMTLGKPADRADAARMLSTLSGRSHRVLTAVALIAGERELTDLSDSLVTFRALQESEILSYWDTGEPCDKAGAYAIQGIGALFITDLQGSYSGVMGLPLFETGRLLSAAGIHLLGSVPGGG</sequence>
<dbReference type="GO" id="GO:0036221">
    <property type="term" value="F:UTP diphosphatase activity"/>
    <property type="evidence" value="ECO:0007669"/>
    <property type="project" value="RHEA"/>
</dbReference>
<accession>A0A1H2XXM2</accession>
<protein>
    <recommendedName>
        <fullName evidence="4">dTTP/UTP pyrophosphatase</fullName>
        <shortName evidence="4">dTTPase/UTPase</shortName>
        <ecNumber evidence="4">3.6.1.9</ecNumber>
    </recommendedName>
    <alternativeName>
        <fullName evidence="4">Nucleoside triphosphate pyrophosphatase</fullName>
    </alternativeName>
    <alternativeName>
        <fullName evidence="4">Nucleotide pyrophosphatase</fullName>
        <shortName evidence="4">Nucleotide PPase</shortName>
    </alternativeName>
</protein>